<dbReference type="PANTHER" id="PTHR34351:SF1">
    <property type="entry name" value="SLR1927 PROTEIN"/>
    <property type="match status" value="1"/>
</dbReference>
<dbReference type="EMBL" id="CP032624">
    <property type="protein sequence ID" value="AYG02159.1"/>
    <property type="molecule type" value="Genomic_DNA"/>
</dbReference>
<evidence type="ECO:0000256" key="1">
    <source>
        <dbReference type="SAM" id="Phobius"/>
    </source>
</evidence>
<proteinExistence type="predicted"/>
<evidence type="ECO:0000259" key="2">
    <source>
        <dbReference type="Pfam" id="PF01882"/>
    </source>
</evidence>
<dbReference type="InterPro" id="IPR002881">
    <property type="entry name" value="DUF58"/>
</dbReference>
<dbReference type="KEGG" id="gry:D7I44_00515"/>
<dbReference type="OrthoDB" id="9812729at2"/>
<sequence>MAVQSRPMPTLRGWFVGACGVALLGSAGWFGRVDLLFAGLLLTIAPLAAMIAVALDRPWLTVIRTYSPGAVAAGEQVQVRLDVRNVSARATSAMWWVDELPAGFAGPSARMLASLAARGGAGGAHGADAVTLRYTARTRRRGAYLLGPLRVIRTDPFGLARGGYLVGDSKMLLVTPRVSLLGRSSADEARGEGTDPELVRHSIPSTDEVIPREYRPGDALRRVQWRATARLDRLMVRQEEQLSNPEAWLLLDTLREHAGDDLAFERAVELAASVASHLLGLGYLVGVHETGGRQLSGSYELPGGDQLLVGQLAGVEQTRGSGGDVTGRLAVALRAGRAAAPTFLLLVDGDPGLWAELAPLRRYASPAIAFLMTPAARTAREQLERSGWVCVDTDAKTDAATAWSLAMAAQLHASRRLAGARDA</sequence>
<gene>
    <name evidence="3" type="ORF">D7I44_00515</name>
</gene>
<keyword evidence="1" id="KW-1133">Transmembrane helix</keyword>
<evidence type="ECO:0000313" key="3">
    <source>
        <dbReference type="EMBL" id="AYG02159.1"/>
    </source>
</evidence>
<keyword evidence="4" id="KW-1185">Reference proteome</keyword>
<organism evidence="3 4">
    <name type="scientific">Gryllotalpicola protaetiae</name>
    <dbReference type="NCBI Taxonomy" id="2419771"/>
    <lineage>
        <taxon>Bacteria</taxon>
        <taxon>Bacillati</taxon>
        <taxon>Actinomycetota</taxon>
        <taxon>Actinomycetes</taxon>
        <taxon>Micrococcales</taxon>
        <taxon>Microbacteriaceae</taxon>
        <taxon>Gryllotalpicola</taxon>
    </lineage>
</organism>
<feature type="transmembrane region" description="Helical" evidence="1">
    <location>
        <begin position="12"/>
        <end position="30"/>
    </location>
</feature>
<accession>A0A387BLS9</accession>
<feature type="transmembrane region" description="Helical" evidence="1">
    <location>
        <begin position="36"/>
        <end position="55"/>
    </location>
</feature>
<protein>
    <submittedName>
        <fullName evidence="3">DUF58 domain-containing protein</fullName>
    </submittedName>
</protein>
<feature type="domain" description="DUF58" evidence="2">
    <location>
        <begin position="212"/>
        <end position="288"/>
    </location>
</feature>
<reference evidence="3 4" key="1">
    <citation type="submission" date="2018-09" db="EMBL/GenBank/DDBJ databases">
        <title>Genome sequencing of strain 2DFW10M-5.</title>
        <authorList>
            <person name="Heo J."/>
            <person name="Kim S.-J."/>
            <person name="Kwon S.-W."/>
        </authorList>
    </citation>
    <scope>NUCLEOTIDE SEQUENCE [LARGE SCALE GENOMIC DNA]</scope>
    <source>
        <strain evidence="3 4">2DFW10M-5</strain>
    </source>
</reference>
<dbReference type="RefSeq" id="WP_120787693.1">
    <property type="nucleotide sequence ID" value="NZ_CP032624.1"/>
</dbReference>
<dbReference type="AlphaFoldDB" id="A0A387BLS9"/>
<name>A0A387BLS9_9MICO</name>
<keyword evidence="1" id="KW-0812">Transmembrane</keyword>
<dbReference type="PANTHER" id="PTHR34351">
    <property type="entry name" value="SLR1927 PROTEIN-RELATED"/>
    <property type="match status" value="1"/>
</dbReference>
<evidence type="ECO:0000313" key="4">
    <source>
        <dbReference type="Proteomes" id="UP000275069"/>
    </source>
</evidence>
<dbReference type="Proteomes" id="UP000275069">
    <property type="component" value="Chromosome"/>
</dbReference>
<dbReference type="Pfam" id="PF01882">
    <property type="entry name" value="DUF58"/>
    <property type="match status" value="1"/>
</dbReference>
<keyword evidence="1" id="KW-0472">Membrane</keyword>